<evidence type="ECO:0000256" key="3">
    <source>
        <dbReference type="ARBA" id="ARBA00023125"/>
    </source>
</evidence>
<proteinExistence type="inferred from homology"/>
<reference evidence="6 7" key="1">
    <citation type="submission" date="2020-03" db="EMBL/GenBank/DDBJ databases">
        <title>Complete genome sequence of Orbus sp. IPMB12 (BCRC 80908).</title>
        <authorList>
            <person name="Lo W.-S."/>
            <person name="Chang T.-H."/>
            <person name="Kuo C.-H."/>
        </authorList>
    </citation>
    <scope>NUCLEOTIDE SEQUENCE [LARGE SCALE GENOMIC DNA]</scope>
    <source>
        <strain evidence="6 7">IPMB12</strain>
    </source>
</reference>
<dbReference type="PRINTS" id="PR00039">
    <property type="entry name" value="HTHLYSR"/>
</dbReference>
<evidence type="ECO:0000256" key="1">
    <source>
        <dbReference type="ARBA" id="ARBA00009437"/>
    </source>
</evidence>
<dbReference type="FunCoup" id="A0A6G9IF06">
    <property type="interactions" value="17"/>
</dbReference>
<dbReference type="FunFam" id="3.40.190.290:FF:000012">
    <property type="entry name" value="Transcriptional regulator, LysR family"/>
    <property type="match status" value="1"/>
</dbReference>
<evidence type="ECO:0000313" key="7">
    <source>
        <dbReference type="Proteomes" id="UP000501168"/>
    </source>
</evidence>
<dbReference type="FunFam" id="1.10.10.10:FF:000001">
    <property type="entry name" value="LysR family transcriptional regulator"/>
    <property type="match status" value="1"/>
</dbReference>
<dbReference type="KEGG" id="orb:IPMB12_11070"/>
<dbReference type="PANTHER" id="PTHR30537">
    <property type="entry name" value="HTH-TYPE TRANSCRIPTIONAL REGULATOR"/>
    <property type="match status" value="1"/>
</dbReference>
<dbReference type="SUPFAM" id="SSF46785">
    <property type="entry name" value="Winged helix' DNA-binding domain"/>
    <property type="match status" value="1"/>
</dbReference>
<dbReference type="GO" id="GO:0003700">
    <property type="term" value="F:DNA-binding transcription factor activity"/>
    <property type="evidence" value="ECO:0007669"/>
    <property type="project" value="InterPro"/>
</dbReference>
<dbReference type="RefSeq" id="WP_166917477.1">
    <property type="nucleotide sequence ID" value="NZ_CP050253.1"/>
</dbReference>
<evidence type="ECO:0000256" key="2">
    <source>
        <dbReference type="ARBA" id="ARBA00023015"/>
    </source>
</evidence>
<feature type="domain" description="HTH lysR-type" evidence="5">
    <location>
        <begin position="4"/>
        <end position="61"/>
    </location>
</feature>
<dbReference type="Pfam" id="PF03466">
    <property type="entry name" value="LysR_substrate"/>
    <property type="match status" value="1"/>
</dbReference>
<dbReference type="Pfam" id="PF00126">
    <property type="entry name" value="HTH_1"/>
    <property type="match status" value="1"/>
</dbReference>
<keyword evidence="2" id="KW-0805">Transcription regulation</keyword>
<protein>
    <submittedName>
        <fullName evidence="6">LysR family transcriptional regulator</fullName>
    </submittedName>
</protein>
<keyword evidence="3" id="KW-0238">DNA-binding</keyword>
<dbReference type="GO" id="GO:0043565">
    <property type="term" value="F:sequence-specific DNA binding"/>
    <property type="evidence" value="ECO:0007669"/>
    <property type="project" value="TreeGrafter"/>
</dbReference>
<evidence type="ECO:0000256" key="4">
    <source>
        <dbReference type="ARBA" id="ARBA00023163"/>
    </source>
</evidence>
<dbReference type="InterPro" id="IPR000847">
    <property type="entry name" value="LysR_HTH_N"/>
</dbReference>
<dbReference type="SUPFAM" id="SSF53850">
    <property type="entry name" value="Periplasmic binding protein-like II"/>
    <property type="match status" value="1"/>
</dbReference>
<dbReference type="InParanoid" id="A0A6G9IF06"/>
<dbReference type="EMBL" id="CP050253">
    <property type="protein sequence ID" value="QIQ22180.1"/>
    <property type="molecule type" value="Genomic_DNA"/>
</dbReference>
<dbReference type="Gene3D" id="1.10.10.10">
    <property type="entry name" value="Winged helix-like DNA-binding domain superfamily/Winged helix DNA-binding domain"/>
    <property type="match status" value="1"/>
</dbReference>
<dbReference type="Gene3D" id="3.40.190.290">
    <property type="match status" value="1"/>
</dbReference>
<dbReference type="InterPro" id="IPR005119">
    <property type="entry name" value="LysR_subst-bd"/>
</dbReference>
<accession>A0A6G9IF06</accession>
<keyword evidence="4" id="KW-0804">Transcription</keyword>
<dbReference type="GO" id="GO:0006351">
    <property type="term" value="P:DNA-templated transcription"/>
    <property type="evidence" value="ECO:0007669"/>
    <property type="project" value="TreeGrafter"/>
</dbReference>
<dbReference type="InterPro" id="IPR036390">
    <property type="entry name" value="WH_DNA-bd_sf"/>
</dbReference>
<keyword evidence="7" id="KW-1185">Reference proteome</keyword>
<gene>
    <name evidence="6" type="ORF">IPMB12_11070</name>
</gene>
<organism evidence="6 7">
    <name type="scientific">Zophobihabitans entericus</name>
    <dbReference type="NCBI Taxonomy" id="1635327"/>
    <lineage>
        <taxon>Bacteria</taxon>
        <taxon>Pseudomonadati</taxon>
        <taxon>Pseudomonadota</taxon>
        <taxon>Gammaproteobacteria</taxon>
        <taxon>Orbales</taxon>
        <taxon>Orbaceae</taxon>
        <taxon>Zophobihabitans</taxon>
    </lineage>
</organism>
<evidence type="ECO:0000259" key="5">
    <source>
        <dbReference type="PROSITE" id="PS50931"/>
    </source>
</evidence>
<sequence>MNNIDFNSLFTFIIVARERNFTRAAAQLGVSQSALSHSIRRLEEKLGVRLLTRTTRGVSTTEVGERLFSNLGHLYGGIEDELKVLNDLKEKPVGTIRITAHDHAINTILWPKLSKLLPEYPELNFELSIAYEFTDIVDSRFDAGVRAGDQIAKDMIAVRISPDFKMVVVGSPVYFSTREKPKVPQDLMSHNCINLRLATYGGIYAWEFEKKGEKLNIQVTGQMIFNTSPQGLTAALDGYGLCYAPEDLVQESIIKGDLIQVLDDWSPTFPGYHLYYPSRRQSSAAFQLIVNTLRYTNQV</sequence>
<dbReference type="CDD" id="cd08474">
    <property type="entry name" value="PBP2_CrgA_like_5"/>
    <property type="match status" value="1"/>
</dbReference>
<dbReference type="AlphaFoldDB" id="A0A6G9IF06"/>
<dbReference type="InterPro" id="IPR058163">
    <property type="entry name" value="LysR-type_TF_proteobact-type"/>
</dbReference>
<dbReference type="PANTHER" id="PTHR30537:SF1">
    <property type="entry name" value="HTH-TYPE TRANSCRIPTIONAL REGULATOR PGRR"/>
    <property type="match status" value="1"/>
</dbReference>
<dbReference type="Proteomes" id="UP000501168">
    <property type="component" value="Chromosome"/>
</dbReference>
<dbReference type="InterPro" id="IPR036388">
    <property type="entry name" value="WH-like_DNA-bd_sf"/>
</dbReference>
<evidence type="ECO:0000313" key="6">
    <source>
        <dbReference type="EMBL" id="QIQ22180.1"/>
    </source>
</evidence>
<dbReference type="PROSITE" id="PS50931">
    <property type="entry name" value="HTH_LYSR"/>
    <property type="match status" value="1"/>
</dbReference>
<comment type="similarity">
    <text evidence="1">Belongs to the LysR transcriptional regulatory family.</text>
</comment>
<name>A0A6G9IF06_9GAMM</name>